<dbReference type="Pfam" id="PF03033">
    <property type="entry name" value="Glyco_transf_28"/>
    <property type="match status" value="1"/>
</dbReference>
<feature type="domain" description="Erythromycin biosynthesis protein CIII-like C-terminal" evidence="2">
    <location>
        <begin position="299"/>
        <end position="397"/>
    </location>
</feature>
<reference evidence="3 4" key="1">
    <citation type="submission" date="2019-03" db="EMBL/GenBank/DDBJ databases">
        <title>Genomic Encyclopedia of Type Strains, Phase IV (KMG-IV): sequencing the most valuable type-strain genomes for metagenomic binning, comparative biology and taxonomic classification.</title>
        <authorList>
            <person name="Goeker M."/>
        </authorList>
    </citation>
    <scope>NUCLEOTIDE SEQUENCE [LARGE SCALE GENOMIC DNA]</scope>
    <source>
        <strain evidence="3 4">DSM 100013</strain>
    </source>
</reference>
<dbReference type="FunFam" id="3.40.50.2000:FF:000009">
    <property type="entry name" value="Sterol 3-beta-glucosyltransferase UGT80A2"/>
    <property type="match status" value="1"/>
</dbReference>
<dbReference type="InterPro" id="IPR010610">
    <property type="entry name" value="EryCIII-like_C"/>
</dbReference>
<dbReference type="GO" id="GO:0033072">
    <property type="term" value="P:vancomycin biosynthetic process"/>
    <property type="evidence" value="ECO:0007669"/>
    <property type="project" value="UniProtKB-ARBA"/>
</dbReference>
<sequence>MKIRILTVGTRGDVQPFVALGGRLVQCGHEVTICTAVNFKEFVESNGVSFSPVRVDFLELTQSEKGKKMMGGSPLEIFKNMKTLIFPMMERMLEDLWEASKDAEVLIYSPKAFGGYDIAEKLKIPVFLAHPIPIIAPTTLFTNPALPFSINNGFLNKISYKANSLIMASFFNIINKWRKETLGLKNKRTLFTNDLVIDGKLIPIIYGCSPTVIPFDNNWGSNVSMEGFWFLEDKEWEPPKELVRFLERGISPIAIGFSSMPLNNPLSVKRMFVEALERTGQRGIFISGWSGIKETEKNDNIFVIDSIPHSWLFPKTRGIIHHGGAGTTAAALQAGKPMLICPFSGDQPFWATQMKKIGVATFPLKENDMSVETFIDRIKELLNNKRLRDTAESIAIKINSEKGIEKTIKFIHEKIVMSNK</sequence>
<dbReference type="EMBL" id="SLYC01000002">
    <property type="protein sequence ID" value="TCQ07091.1"/>
    <property type="molecule type" value="Genomic_DNA"/>
</dbReference>
<organism evidence="3 4">
    <name type="scientific">Serpentinicella alkaliphila</name>
    <dbReference type="NCBI Taxonomy" id="1734049"/>
    <lineage>
        <taxon>Bacteria</taxon>
        <taxon>Bacillati</taxon>
        <taxon>Bacillota</taxon>
        <taxon>Clostridia</taxon>
        <taxon>Peptostreptococcales</taxon>
        <taxon>Natronincolaceae</taxon>
        <taxon>Serpentinicella</taxon>
    </lineage>
</organism>
<evidence type="ECO:0000259" key="2">
    <source>
        <dbReference type="Pfam" id="PF06722"/>
    </source>
</evidence>
<dbReference type="GO" id="GO:0005975">
    <property type="term" value="P:carbohydrate metabolic process"/>
    <property type="evidence" value="ECO:0007669"/>
    <property type="project" value="InterPro"/>
</dbReference>
<keyword evidence="3" id="KW-0808">Transferase</keyword>
<dbReference type="InterPro" id="IPR004276">
    <property type="entry name" value="GlycoTrans_28_N"/>
</dbReference>
<comment type="caution">
    <text evidence="3">The sequence shown here is derived from an EMBL/GenBank/DDBJ whole genome shotgun (WGS) entry which is preliminary data.</text>
</comment>
<gene>
    <name evidence="3" type="ORF">EDD79_100287</name>
</gene>
<dbReference type="AlphaFoldDB" id="A0A4R2TTI9"/>
<keyword evidence="4" id="KW-1185">Reference proteome</keyword>
<dbReference type="Pfam" id="PF06722">
    <property type="entry name" value="EryCIII-like_C"/>
    <property type="match status" value="1"/>
</dbReference>
<evidence type="ECO:0000313" key="4">
    <source>
        <dbReference type="Proteomes" id="UP000295504"/>
    </source>
</evidence>
<dbReference type="InterPro" id="IPR002213">
    <property type="entry name" value="UDP_glucos_trans"/>
</dbReference>
<dbReference type="PANTHER" id="PTHR48050:SF13">
    <property type="entry name" value="STEROL 3-BETA-GLUCOSYLTRANSFERASE UGT80A2"/>
    <property type="match status" value="1"/>
</dbReference>
<dbReference type="Proteomes" id="UP000295504">
    <property type="component" value="Unassembled WGS sequence"/>
</dbReference>
<dbReference type="SUPFAM" id="SSF53756">
    <property type="entry name" value="UDP-Glycosyltransferase/glycogen phosphorylase"/>
    <property type="match status" value="1"/>
</dbReference>
<proteinExistence type="predicted"/>
<dbReference type="PANTHER" id="PTHR48050">
    <property type="entry name" value="STEROL 3-BETA-GLUCOSYLTRANSFERASE"/>
    <property type="match status" value="1"/>
</dbReference>
<dbReference type="InterPro" id="IPR050426">
    <property type="entry name" value="Glycosyltransferase_28"/>
</dbReference>
<dbReference type="RefSeq" id="WP_132847436.1">
    <property type="nucleotide sequence ID" value="NZ_CP058648.1"/>
</dbReference>
<dbReference type="GO" id="GO:0008194">
    <property type="term" value="F:UDP-glycosyltransferase activity"/>
    <property type="evidence" value="ECO:0007669"/>
    <property type="project" value="InterPro"/>
</dbReference>
<dbReference type="Gene3D" id="3.40.50.2000">
    <property type="entry name" value="Glycogen Phosphorylase B"/>
    <property type="match status" value="2"/>
</dbReference>
<evidence type="ECO:0000259" key="1">
    <source>
        <dbReference type="Pfam" id="PF03033"/>
    </source>
</evidence>
<protein>
    <submittedName>
        <fullName evidence="3">Sterol 3beta-glucosyltransferase</fullName>
    </submittedName>
</protein>
<dbReference type="GO" id="GO:0016758">
    <property type="term" value="F:hexosyltransferase activity"/>
    <property type="evidence" value="ECO:0007669"/>
    <property type="project" value="InterPro"/>
</dbReference>
<dbReference type="OrthoDB" id="9805366at2"/>
<accession>A0A4R2TTI9</accession>
<dbReference type="CDD" id="cd03784">
    <property type="entry name" value="GT1_Gtf-like"/>
    <property type="match status" value="1"/>
</dbReference>
<feature type="domain" description="Glycosyltransferase family 28 N-terminal" evidence="1">
    <location>
        <begin position="5"/>
        <end position="135"/>
    </location>
</feature>
<name>A0A4R2TTI9_9FIRM</name>
<evidence type="ECO:0000313" key="3">
    <source>
        <dbReference type="EMBL" id="TCQ07091.1"/>
    </source>
</evidence>